<proteinExistence type="inferred from homology"/>
<dbReference type="PANTHER" id="PTHR39937:SF1">
    <property type="entry name" value="ATP SYNTHASE PROTEIN 8"/>
    <property type="match status" value="1"/>
</dbReference>
<evidence type="ECO:0000313" key="14">
    <source>
        <dbReference type="EMBL" id="ACN53622.1"/>
    </source>
</evidence>
<dbReference type="AlphaFoldDB" id="D3U5P9"/>
<dbReference type="RefSeq" id="YP_007624336.1">
    <property type="nucleotide sequence ID" value="NC_020573.1"/>
</dbReference>
<dbReference type="GeneID" id="15088378"/>
<keyword evidence="7 13" id="KW-1133">Transmembrane helix</keyword>
<keyword evidence="10 13" id="KW-0472">Membrane</keyword>
<evidence type="ECO:0000256" key="12">
    <source>
        <dbReference type="RuleBase" id="RU003661"/>
    </source>
</evidence>
<sequence length="57" mass="6635">MPQLNPSPWFFIMLTSWLTFSLIIQPKLLSFTPTNPLSNLLSPTTTTKTTPWTWPWI</sequence>
<dbReference type="GO" id="GO:0015986">
    <property type="term" value="P:proton motive force-driven ATP synthesis"/>
    <property type="evidence" value="ECO:0007669"/>
    <property type="project" value="InterPro"/>
</dbReference>
<evidence type="ECO:0000256" key="10">
    <source>
        <dbReference type="ARBA" id="ARBA00023136"/>
    </source>
</evidence>
<organism evidence="14">
    <name type="scientific">Anthropoides virgo</name>
    <name type="common">Demoiselle crane</name>
    <name type="synonym">Grus virgo</name>
    <dbReference type="NCBI Taxonomy" id="9111"/>
    <lineage>
        <taxon>Eukaryota</taxon>
        <taxon>Metazoa</taxon>
        <taxon>Chordata</taxon>
        <taxon>Craniata</taxon>
        <taxon>Vertebrata</taxon>
        <taxon>Euteleostomi</taxon>
        <taxon>Archelosauria</taxon>
        <taxon>Archosauria</taxon>
        <taxon>Dinosauria</taxon>
        <taxon>Saurischia</taxon>
        <taxon>Theropoda</taxon>
        <taxon>Coelurosauria</taxon>
        <taxon>Aves</taxon>
        <taxon>Neognathae</taxon>
        <taxon>Neoaves</taxon>
        <taxon>Gruiformes</taxon>
        <taxon>Gruidae</taxon>
        <taxon>Anthropoides</taxon>
    </lineage>
</organism>
<keyword evidence="11" id="KW-0066">ATP synthesis</keyword>
<keyword evidence="3 12" id="KW-0813">Transport</keyword>
<dbReference type="GO" id="GO:0045259">
    <property type="term" value="C:proton-transporting ATP synthase complex"/>
    <property type="evidence" value="ECO:0007669"/>
    <property type="project" value="UniProtKB-KW"/>
</dbReference>
<accession>D3U5P9</accession>
<evidence type="ECO:0000256" key="6">
    <source>
        <dbReference type="ARBA" id="ARBA00022781"/>
    </source>
</evidence>
<dbReference type="InterPro" id="IPR001421">
    <property type="entry name" value="ATP8_metazoa"/>
</dbReference>
<dbReference type="CTD" id="4509"/>
<evidence type="ECO:0000256" key="9">
    <source>
        <dbReference type="ARBA" id="ARBA00023128"/>
    </source>
</evidence>
<name>D3U5P9_ANTVI</name>
<evidence type="ECO:0000256" key="13">
    <source>
        <dbReference type="SAM" id="Phobius"/>
    </source>
</evidence>
<dbReference type="EMBL" id="FJ769845">
    <property type="protein sequence ID" value="ACN53622.1"/>
    <property type="molecule type" value="Genomic_DNA"/>
</dbReference>
<dbReference type="PANTHER" id="PTHR39937">
    <property type="entry name" value="ATP SYNTHASE PROTEIN 8"/>
    <property type="match status" value="1"/>
</dbReference>
<evidence type="ECO:0000256" key="11">
    <source>
        <dbReference type="ARBA" id="ARBA00023310"/>
    </source>
</evidence>
<gene>
    <name evidence="14" type="primary">ATP8</name>
</gene>
<keyword evidence="8 12" id="KW-0406">Ion transport</keyword>
<dbReference type="GO" id="GO:0015078">
    <property type="term" value="F:proton transmembrane transporter activity"/>
    <property type="evidence" value="ECO:0007669"/>
    <property type="project" value="InterPro"/>
</dbReference>
<dbReference type="InterPro" id="IPR050635">
    <property type="entry name" value="ATPase_protein_8"/>
</dbReference>
<comment type="subcellular location">
    <subcellularLocation>
        <location evidence="1 12">Mitochondrion membrane</location>
        <topology evidence="1 12">Single-pass membrane protein</topology>
    </subcellularLocation>
</comment>
<evidence type="ECO:0000256" key="3">
    <source>
        <dbReference type="ARBA" id="ARBA00022448"/>
    </source>
</evidence>
<evidence type="ECO:0000256" key="7">
    <source>
        <dbReference type="ARBA" id="ARBA00022989"/>
    </source>
</evidence>
<evidence type="ECO:0000256" key="4">
    <source>
        <dbReference type="ARBA" id="ARBA00022547"/>
    </source>
</evidence>
<reference evidence="14" key="1">
    <citation type="journal article" date="2010" name="Auk">
        <title>Complete Mitochondrial Genome Sequences and the Phylogeny of Cranes (Gruiformes: Gruidae).</title>
        <authorList>
            <person name="Krajewski C."/>
            <person name="Sipiorski J.T."/>
            <person name="Anderson F.E."/>
        </authorList>
    </citation>
    <scope>NUCLEOTIDE SEQUENCE</scope>
</reference>
<evidence type="ECO:0000256" key="5">
    <source>
        <dbReference type="ARBA" id="ARBA00022692"/>
    </source>
</evidence>
<feature type="transmembrane region" description="Helical" evidence="13">
    <location>
        <begin position="6"/>
        <end position="24"/>
    </location>
</feature>
<keyword evidence="9 12" id="KW-0496">Mitochondrion</keyword>
<keyword evidence="6 12" id="KW-0375">Hydrogen ion transport</keyword>
<protein>
    <recommendedName>
        <fullName evidence="12">ATP synthase complex subunit 8</fullName>
    </recommendedName>
</protein>
<evidence type="ECO:0000256" key="2">
    <source>
        <dbReference type="ARBA" id="ARBA00008892"/>
    </source>
</evidence>
<dbReference type="Pfam" id="PF00895">
    <property type="entry name" value="ATP-synt_8"/>
    <property type="match status" value="1"/>
</dbReference>
<keyword evidence="4 12" id="KW-0138">CF(0)</keyword>
<comment type="similarity">
    <text evidence="2 12">Belongs to the ATPase protein 8 family.</text>
</comment>
<keyword evidence="5 12" id="KW-0812">Transmembrane</keyword>
<geneLocation type="mitochondrion" evidence="14"/>
<evidence type="ECO:0000256" key="1">
    <source>
        <dbReference type="ARBA" id="ARBA00004304"/>
    </source>
</evidence>
<evidence type="ECO:0000256" key="8">
    <source>
        <dbReference type="ARBA" id="ARBA00023065"/>
    </source>
</evidence>
<dbReference type="GO" id="GO:0031966">
    <property type="term" value="C:mitochondrial membrane"/>
    <property type="evidence" value="ECO:0007669"/>
    <property type="project" value="UniProtKB-SubCell"/>
</dbReference>